<feature type="chain" id="PRO_5007119596" description="Sialate O-acetylesterase domain-containing protein" evidence="2">
    <location>
        <begin position="17"/>
        <end position="556"/>
    </location>
</feature>
<feature type="domain" description="Sialate O-acetylesterase" evidence="3">
    <location>
        <begin position="320"/>
        <end position="551"/>
    </location>
</feature>
<keyword evidence="2" id="KW-0732">Signal</keyword>
<dbReference type="EMBL" id="LEKV01001738">
    <property type="protein sequence ID" value="KVI06710.1"/>
    <property type="molecule type" value="Genomic_DNA"/>
</dbReference>
<name>A0A103YCS5_CYNCS</name>
<dbReference type="InterPro" id="IPR036514">
    <property type="entry name" value="SGNH_hydro_sf"/>
</dbReference>
<organism evidence="4 5">
    <name type="scientific">Cynara cardunculus var. scolymus</name>
    <name type="common">Globe artichoke</name>
    <name type="synonym">Cynara scolymus</name>
    <dbReference type="NCBI Taxonomy" id="59895"/>
    <lineage>
        <taxon>Eukaryota</taxon>
        <taxon>Viridiplantae</taxon>
        <taxon>Streptophyta</taxon>
        <taxon>Embryophyta</taxon>
        <taxon>Tracheophyta</taxon>
        <taxon>Spermatophyta</taxon>
        <taxon>Magnoliopsida</taxon>
        <taxon>eudicotyledons</taxon>
        <taxon>Gunneridae</taxon>
        <taxon>Pentapetalae</taxon>
        <taxon>asterids</taxon>
        <taxon>campanulids</taxon>
        <taxon>Asterales</taxon>
        <taxon>Asteraceae</taxon>
        <taxon>Carduoideae</taxon>
        <taxon>Cardueae</taxon>
        <taxon>Carduinae</taxon>
        <taxon>Cynara</taxon>
    </lineage>
</organism>
<evidence type="ECO:0000256" key="1">
    <source>
        <dbReference type="ARBA" id="ARBA00022801"/>
    </source>
</evidence>
<dbReference type="Gene3D" id="3.40.50.1110">
    <property type="entry name" value="SGNH hydrolase"/>
    <property type="match status" value="2"/>
</dbReference>
<dbReference type="SUPFAM" id="SSF52266">
    <property type="entry name" value="SGNH hydrolase"/>
    <property type="match status" value="2"/>
</dbReference>
<dbReference type="InterPro" id="IPR052940">
    <property type="entry name" value="Carb_Esterase_6"/>
</dbReference>
<protein>
    <recommendedName>
        <fullName evidence="3">Sialate O-acetylesterase domain-containing protein</fullName>
    </recommendedName>
</protein>
<accession>A0A103YCS5</accession>
<keyword evidence="5" id="KW-1185">Reference proteome</keyword>
<proteinExistence type="predicted"/>
<dbReference type="PANTHER" id="PTHR31988">
    <property type="entry name" value="ESTERASE, PUTATIVE (DUF303)-RELATED"/>
    <property type="match status" value="1"/>
</dbReference>
<dbReference type="AlphaFoldDB" id="A0A103YCS5"/>
<evidence type="ECO:0000313" key="4">
    <source>
        <dbReference type="EMBL" id="KVI06710.1"/>
    </source>
</evidence>
<feature type="signal peptide" evidence="2">
    <location>
        <begin position="1"/>
        <end position="16"/>
    </location>
</feature>
<dbReference type="Gramene" id="KVI06710">
    <property type="protein sequence ID" value="KVI06710"/>
    <property type="gene ID" value="Ccrd_014936"/>
</dbReference>
<dbReference type="Pfam" id="PF03629">
    <property type="entry name" value="SASA"/>
    <property type="match status" value="2"/>
</dbReference>
<evidence type="ECO:0000313" key="5">
    <source>
        <dbReference type="Proteomes" id="UP000243975"/>
    </source>
</evidence>
<comment type="caution">
    <text evidence="4">The sequence shown here is derived from an EMBL/GenBank/DDBJ whole genome shotgun (WGS) entry which is preliminary data.</text>
</comment>
<dbReference type="PANTHER" id="PTHR31988:SF29">
    <property type="entry name" value="SIALATE O-ACETYLESTERASE DOMAIN, SGNH HYDROLASE SUPERFAMILY"/>
    <property type="match status" value="1"/>
</dbReference>
<evidence type="ECO:0000256" key="2">
    <source>
        <dbReference type="SAM" id="SignalP"/>
    </source>
</evidence>
<dbReference type="GO" id="GO:0016787">
    <property type="term" value="F:hydrolase activity"/>
    <property type="evidence" value="ECO:0007669"/>
    <property type="project" value="UniProtKB-KW"/>
</dbReference>
<dbReference type="OMA" id="QLGQSNM"/>
<dbReference type="InterPro" id="IPR005181">
    <property type="entry name" value="SASA"/>
</dbReference>
<feature type="domain" description="Sialate O-acetylesterase" evidence="3">
    <location>
        <begin position="22"/>
        <end position="253"/>
    </location>
</feature>
<sequence>MLAFLCLILHLLTAYASVSNGKHIILLAGQSNMSGRGGVRNNTWDGVVPLQSQPHPSILRLTAGLTWVKARDPLHKDIDVNVTCGVGPGMSFANRVLEIHPQLGPIGLVPCAIGGPLGTKITQWKKGGFLYNQLLTRATAARTGGGSILAVLWFQGESDTVNEVDANMYKRRLANLFNNLRADLGSPLLPIVQVAIASGQGSFVETVRKAQLETKLRKVSCVDAKGLPLLADNLHLSTPAQVRLGGMLADALFRLRKNKKRTYGPINLLLSSISSPRFPHFMANNGLKLTFFFVFIISYEYWVNHVNVVDSSAASDHLVKDVFILAGQSNMAGRGGVIDGYWDGLIPPEVQTRPGKILRLGGDLSWEDATEPLHSDIDVNKTCGVGPGMAFANAVWRGDPRRDRAVGLVPCAIGGSGIQEWSRGGRLYNGLVRRAAVAVEGGGEIRAVLWFQGERDTVNRSDAESYKEKLQRLFMDLRADLKSPLLPVIQVALASGEGAYVEMVREAQHGIELPNVITVDAKGLELQPDGLHLSTHAQVRVGEMLAHAILQSNCFL</sequence>
<reference evidence="4 5" key="1">
    <citation type="journal article" date="2016" name="Sci. Rep.">
        <title>The genome sequence of the outbreeding globe artichoke constructed de novo incorporating a phase-aware low-pass sequencing strategy of F1 progeny.</title>
        <authorList>
            <person name="Scaglione D."/>
            <person name="Reyes-Chin-Wo S."/>
            <person name="Acquadro A."/>
            <person name="Froenicke L."/>
            <person name="Portis E."/>
            <person name="Beitel C."/>
            <person name="Tirone M."/>
            <person name="Mauro R."/>
            <person name="Lo Monaco A."/>
            <person name="Mauromicale G."/>
            <person name="Faccioli P."/>
            <person name="Cattivelli L."/>
            <person name="Rieseberg L."/>
            <person name="Michelmore R."/>
            <person name="Lanteri S."/>
        </authorList>
    </citation>
    <scope>NUCLEOTIDE SEQUENCE [LARGE SCALE GENOMIC DNA]</scope>
    <source>
        <strain evidence="4">2C</strain>
    </source>
</reference>
<gene>
    <name evidence="4" type="ORF">Ccrd_014936</name>
</gene>
<evidence type="ECO:0000259" key="3">
    <source>
        <dbReference type="Pfam" id="PF03629"/>
    </source>
</evidence>
<keyword evidence="1" id="KW-0378">Hydrolase</keyword>
<dbReference type="Proteomes" id="UP000243975">
    <property type="component" value="Unassembled WGS sequence"/>
</dbReference>